<dbReference type="GO" id="GO:0005524">
    <property type="term" value="F:ATP binding"/>
    <property type="evidence" value="ECO:0007669"/>
    <property type="project" value="UniProtKB-KW"/>
</dbReference>
<keyword evidence="2" id="KW-0547">Nucleotide-binding</keyword>
<feature type="binding site" evidence="2">
    <location>
        <begin position="184"/>
        <end position="191"/>
    </location>
    <ligand>
        <name>ATP</name>
        <dbReference type="ChEBI" id="CHEBI:30616"/>
    </ligand>
</feature>
<accession>A0A3R6HM17</accession>
<evidence type="ECO:0000313" key="5">
    <source>
        <dbReference type="Proteomes" id="UP000284579"/>
    </source>
</evidence>
<dbReference type="Gene3D" id="1.10.3290.10">
    <property type="entry name" value="Fido-like domain"/>
    <property type="match status" value="1"/>
</dbReference>
<organism evidence="4 5">
    <name type="scientific">Coprococcus comes</name>
    <dbReference type="NCBI Taxonomy" id="410072"/>
    <lineage>
        <taxon>Bacteria</taxon>
        <taxon>Bacillati</taxon>
        <taxon>Bacillota</taxon>
        <taxon>Clostridia</taxon>
        <taxon>Lachnospirales</taxon>
        <taxon>Lachnospiraceae</taxon>
        <taxon>Coprococcus</taxon>
    </lineage>
</organism>
<comment type="caution">
    <text evidence="4">The sequence shown here is derived from an EMBL/GenBank/DDBJ whole genome shotgun (WGS) entry which is preliminary data.</text>
</comment>
<dbReference type="Proteomes" id="UP000284579">
    <property type="component" value="Unassembled WGS sequence"/>
</dbReference>
<evidence type="ECO:0000256" key="1">
    <source>
        <dbReference type="PIRSR" id="PIRSR640198-1"/>
    </source>
</evidence>
<dbReference type="InterPro" id="IPR040198">
    <property type="entry name" value="Fido_containing"/>
</dbReference>
<evidence type="ECO:0000259" key="3">
    <source>
        <dbReference type="PROSITE" id="PS51459"/>
    </source>
</evidence>
<evidence type="ECO:0000256" key="2">
    <source>
        <dbReference type="PIRSR" id="PIRSR640198-2"/>
    </source>
</evidence>
<dbReference type="InterPro" id="IPR036597">
    <property type="entry name" value="Fido-like_dom_sf"/>
</dbReference>
<evidence type="ECO:0000313" key="4">
    <source>
        <dbReference type="EMBL" id="RHF79582.1"/>
    </source>
</evidence>
<gene>
    <name evidence="4" type="ORF">DW656_16740</name>
</gene>
<proteinExistence type="predicted"/>
<dbReference type="SUPFAM" id="SSF140931">
    <property type="entry name" value="Fic-like"/>
    <property type="match status" value="1"/>
</dbReference>
<protein>
    <submittedName>
        <fullName evidence="4">Fic family protein</fullName>
    </submittedName>
</protein>
<dbReference type="AlphaFoldDB" id="A0A3R6HM17"/>
<feature type="binding site" evidence="2">
    <location>
        <begin position="216"/>
        <end position="217"/>
    </location>
    <ligand>
        <name>ATP</name>
        <dbReference type="ChEBI" id="CHEBI:30616"/>
    </ligand>
</feature>
<feature type="domain" description="Fido" evidence="3">
    <location>
        <begin position="95"/>
        <end position="238"/>
    </location>
</feature>
<dbReference type="PANTHER" id="PTHR13504">
    <property type="entry name" value="FIDO DOMAIN-CONTAINING PROTEIN DDB_G0283145"/>
    <property type="match status" value="1"/>
</dbReference>
<keyword evidence="2" id="KW-0067">ATP-binding</keyword>
<name>A0A3R6HM17_9FIRM</name>
<dbReference type="PROSITE" id="PS51459">
    <property type="entry name" value="FIDO"/>
    <property type="match status" value="1"/>
</dbReference>
<dbReference type="PANTHER" id="PTHR13504:SF38">
    <property type="entry name" value="FIDO DOMAIN-CONTAINING PROTEIN"/>
    <property type="match status" value="1"/>
</dbReference>
<dbReference type="Pfam" id="PF02661">
    <property type="entry name" value="Fic"/>
    <property type="match status" value="1"/>
</dbReference>
<dbReference type="EMBL" id="QRHO01000047">
    <property type="protein sequence ID" value="RHF79582.1"/>
    <property type="molecule type" value="Genomic_DNA"/>
</dbReference>
<feature type="active site" evidence="1">
    <location>
        <position position="180"/>
    </location>
</feature>
<feature type="binding site" evidence="2">
    <location>
        <begin position="134"/>
        <end position="137"/>
    </location>
    <ligand>
        <name>ATP</name>
        <dbReference type="ChEBI" id="CHEBI:30616"/>
    </ligand>
</feature>
<reference evidence="4 5" key="1">
    <citation type="submission" date="2018-08" db="EMBL/GenBank/DDBJ databases">
        <title>A genome reference for cultivated species of the human gut microbiota.</title>
        <authorList>
            <person name="Zou Y."/>
            <person name="Xue W."/>
            <person name="Luo G."/>
        </authorList>
    </citation>
    <scope>NUCLEOTIDE SEQUENCE [LARGE SCALE GENOMIC DNA]</scope>
    <source>
        <strain evidence="4 5">AM23-3</strain>
    </source>
</reference>
<dbReference type="InterPro" id="IPR003812">
    <property type="entry name" value="Fido"/>
</dbReference>
<sequence>MNSDRQYDRTMELWRSYSIATSLELAAHLENFAILFSYNSGKIENREITYHDTHEIFKNGRVCGYTGDLRTLYEIKNLKDASELMYRWFDERKPISLDSIREMQFELTKGTYDERRWELGERPGKFKKNDLWGVGMHDVAAPVDEIENDLQQDLDEVSEFGDKNPLVAAAFWHARFEGVHAFADGNGRTGRAMMNYYLLLHNHPPIVIFDEDRKDYYAALDGFDMTGDLKPLIGFLRRETCKTWESAVQREDRSHQMPLKEKRDTVSRRVSLNEINHDFDVR</sequence>